<keyword evidence="3 6" id="KW-0812">Transmembrane</keyword>
<evidence type="ECO:0000256" key="6">
    <source>
        <dbReference type="SAM" id="Phobius"/>
    </source>
</evidence>
<accession>A0A174IDC4</accession>
<gene>
    <name evidence="8" type="ORF">DWZ29_09445</name>
    <name evidence="7" type="ORF">ERS852450_02509</name>
</gene>
<evidence type="ECO:0000313" key="8">
    <source>
        <dbReference type="EMBL" id="RHN12602.1"/>
    </source>
</evidence>
<feature type="transmembrane region" description="Helical" evidence="6">
    <location>
        <begin position="206"/>
        <end position="226"/>
    </location>
</feature>
<dbReference type="EMBL" id="QRQO01000024">
    <property type="protein sequence ID" value="RHN12602.1"/>
    <property type="molecule type" value="Genomic_DNA"/>
</dbReference>
<dbReference type="RefSeq" id="WP_055299469.1">
    <property type="nucleotide sequence ID" value="NZ_BLYK01000026.1"/>
</dbReference>
<dbReference type="EMBL" id="CYZL01000026">
    <property type="protein sequence ID" value="CUO82959.1"/>
    <property type="molecule type" value="Genomic_DNA"/>
</dbReference>
<evidence type="ECO:0000256" key="3">
    <source>
        <dbReference type="ARBA" id="ARBA00022692"/>
    </source>
</evidence>
<evidence type="ECO:0000313" key="9">
    <source>
        <dbReference type="Proteomes" id="UP000095679"/>
    </source>
</evidence>
<feature type="transmembrane region" description="Helical" evidence="6">
    <location>
        <begin position="327"/>
        <end position="348"/>
    </location>
</feature>
<evidence type="ECO:0000313" key="7">
    <source>
        <dbReference type="EMBL" id="CUO82959.1"/>
    </source>
</evidence>
<dbReference type="PANTHER" id="PTHR30250">
    <property type="entry name" value="PST FAMILY PREDICTED COLANIC ACID TRANSPORTER"/>
    <property type="match status" value="1"/>
</dbReference>
<sequence length="466" mass="52632">MSENNYKKLVYNTAIFAVGNFGSKILTFLIVPLYTYVLTTAEYGTIDLFITSLGMVIPFSTMMVNEALIRFVLGKDLTPKEAASNCFAVFLFGAAISIAFTPVYKMIFKFDEYIWIFVALLVVRTFNQIYSEYFRAINQNVKFTIFGLITTATTLGFNVLFLLVFKWGMAGYLYATLLAAVIGTIYILVFSDFFKVVSFKCIDKKILKMILKYSIPLVPNSLMWWIMAAGDKYIINYFLGDSANGIYSLALKIPQIINMVYSLFIQAWQMSAIEVESSEDKKGFYQNVFNVTSFGMVFITIGIVMLIKPVYVGVMSKEFAIAWEYVPLLSVSTIISCYASFFSVVYTVGAKTNKVFITTALGAATNLLFNFILVRPLGMQGIAIGTCLGYFAVLLIRARDMKIEMNIGISFKRNIFSFVLLIIHSLILISFGEIQAFLFGIVSLIITSFMYREEMKAIIHKFAKRK</sequence>
<protein>
    <submittedName>
        <fullName evidence="7">Polysaccharide biosynthesis protein</fullName>
    </submittedName>
</protein>
<dbReference type="PANTHER" id="PTHR30250:SF11">
    <property type="entry name" value="O-ANTIGEN TRANSPORTER-RELATED"/>
    <property type="match status" value="1"/>
</dbReference>
<keyword evidence="5 6" id="KW-0472">Membrane</keyword>
<dbReference type="AlphaFoldDB" id="A0A174IDC4"/>
<name>A0A174IDC4_9FIRM</name>
<feature type="transmembrane region" description="Helical" evidence="6">
    <location>
        <begin position="171"/>
        <end position="194"/>
    </location>
</feature>
<evidence type="ECO:0000313" key="10">
    <source>
        <dbReference type="Proteomes" id="UP000283700"/>
    </source>
</evidence>
<feature type="transmembrane region" description="Helical" evidence="6">
    <location>
        <begin position="355"/>
        <end position="373"/>
    </location>
</feature>
<feature type="transmembrane region" description="Helical" evidence="6">
    <location>
        <begin position="288"/>
        <end position="307"/>
    </location>
</feature>
<evidence type="ECO:0000256" key="2">
    <source>
        <dbReference type="ARBA" id="ARBA00022475"/>
    </source>
</evidence>
<feature type="transmembrane region" description="Helical" evidence="6">
    <location>
        <begin position="143"/>
        <end position="165"/>
    </location>
</feature>
<feature type="transmembrane region" description="Helical" evidence="6">
    <location>
        <begin position="113"/>
        <end position="131"/>
    </location>
</feature>
<dbReference type="GO" id="GO:0005886">
    <property type="term" value="C:plasma membrane"/>
    <property type="evidence" value="ECO:0007669"/>
    <property type="project" value="UniProtKB-SubCell"/>
</dbReference>
<evidence type="ECO:0000256" key="4">
    <source>
        <dbReference type="ARBA" id="ARBA00022989"/>
    </source>
</evidence>
<organism evidence="7 9">
    <name type="scientific">Anaerobutyricum hallii</name>
    <dbReference type="NCBI Taxonomy" id="39488"/>
    <lineage>
        <taxon>Bacteria</taxon>
        <taxon>Bacillati</taxon>
        <taxon>Bacillota</taxon>
        <taxon>Clostridia</taxon>
        <taxon>Lachnospirales</taxon>
        <taxon>Lachnospiraceae</taxon>
        <taxon>Anaerobutyricum</taxon>
    </lineage>
</organism>
<keyword evidence="4 6" id="KW-1133">Transmembrane helix</keyword>
<keyword evidence="2" id="KW-1003">Cell membrane</keyword>
<feature type="transmembrane region" description="Helical" evidence="6">
    <location>
        <begin position="434"/>
        <end position="451"/>
    </location>
</feature>
<proteinExistence type="predicted"/>
<dbReference type="Proteomes" id="UP000283700">
    <property type="component" value="Unassembled WGS sequence"/>
</dbReference>
<comment type="subcellular location">
    <subcellularLocation>
        <location evidence="1">Cell membrane</location>
        <topology evidence="1">Multi-pass membrane protein</topology>
    </subcellularLocation>
</comment>
<dbReference type="Pfam" id="PF01943">
    <property type="entry name" value="Polysacc_synt"/>
    <property type="match status" value="1"/>
</dbReference>
<dbReference type="InterPro" id="IPR002797">
    <property type="entry name" value="Polysacc_synth"/>
</dbReference>
<reference evidence="7 9" key="1">
    <citation type="submission" date="2015-09" db="EMBL/GenBank/DDBJ databases">
        <authorList>
            <consortium name="Pathogen Informatics"/>
        </authorList>
    </citation>
    <scope>NUCLEOTIDE SEQUENCE [LARGE SCALE GENOMIC DNA]</scope>
    <source>
        <strain evidence="7 9">2789STDY5834835</strain>
    </source>
</reference>
<reference evidence="8 10" key="2">
    <citation type="submission" date="2018-08" db="EMBL/GenBank/DDBJ databases">
        <title>A genome reference for cultivated species of the human gut microbiota.</title>
        <authorList>
            <person name="Zou Y."/>
            <person name="Xue W."/>
            <person name="Luo G."/>
        </authorList>
    </citation>
    <scope>NUCLEOTIDE SEQUENCE [LARGE SCALE GENOMIC DNA]</scope>
    <source>
        <strain evidence="8 10">AF31-17AC</strain>
    </source>
</reference>
<feature type="transmembrane region" description="Helical" evidence="6">
    <location>
        <begin position="246"/>
        <end position="268"/>
    </location>
</feature>
<feature type="transmembrane region" description="Helical" evidence="6">
    <location>
        <begin position="379"/>
        <end position="398"/>
    </location>
</feature>
<feature type="transmembrane region" description="Helical" evidence="6">
    <location>
        <begin position="85"/>
        <end position="107"/>
    </location>
</feature>
<dbReference type="Proteomes" id="UP000095679">
    <property type="component" value="Unassembled WGS sequence"/>
</dbReference>
<evidence type="ECO:0000256" key="5">
    <source>
        <dbReference type="ARBA" id="ARBA00023136"/>
    </source>
</evidence>
<evidence type="ECO:0000256" key="1">
    <source>
        <dbReference type="ARBA" id="ARBA00004651"/>
    </source>
</evidence>
<feature type="transmembrane region" description="Helical" evidence="6">
    <location>
        <begin position="48"/>
        <end position="73"/>
    </location>
</feature>
<feature type="transmembrane region" description="Helical" evidence="6">
    <location>
        <begin position="9"/>
        <end position="36"/>
    </location>
</feature>
<feature type="transmembrane region" description="Helical" evidence="6">
    <location>
        <begin position="410"/>
        <end position="428"/>
    </location>
</feature>
<dbReference type="InterPro" id="IPR050833">
    <property type="entry name" value="Poly_Biosynth_Transport"/>
</dbReference>